<evidence type="ECO:0000256" key="1">
    <source>
        <dbReference type="SAM" id="Coils"/>
    </source>
</evidence>
<organism evidence="2">
    <name type="scientific">Coptotermes formosanus</name>
    <name type="common">Formosan subterranean termite</name>
    <dbReference type="NCBI Taxonomy" id="36987"/>
    <lineage>
        <taxon>Eukaryota</taxon>
        <taxon>Metazoa</taxon>
        <taxon>Ecdysozoa</taxon>
        <taxon>Arthropoda</taxon>
        <taxon>Hexapoda</taxon>
        <taxon>Insecta</taxon>
        <taxon>Pterygota</taxon>
        <taxon>Neoptera</taxon>
        <taxon>Polyneoptera</taxon>
        <taxon>Dictyoptera</taxon>
        <taxon>Blattodea</taxon>
        <taxon>Blattoidea</taxon>
        <taxon>Termitoidae</taxon>
        <taxon>Rhinotermitidae</taxon>
        <taxon>Coptotermes</taxon>
    </lineage>
</organism>
<name>R4UP43_COPFO</name>
<sequence length="144" mass="17143">MEAMKKHYEMKKVEFQKSMEEKEKVEQGCLKLRTDVNSLRKEIELENEEKLKLKLKISELEGYVEKLKEKIEQDEETIKYLEDQLNNPFQTRTAFLDVYDDPLKSVTFEVDDVLEAKSHNFSYIDPLPTTEETFLFQQPSSHFV</sequence>
<protein>
    <submittedName>
        <fullName evidence="2">Uncharacterized protein</fullName>
    </submittedName>
</protein>
<evidence type="ECO:0000313" key="2">
    <source>
        <dbReference type="EMBL" id="AGM32960.1"/>
    </source>
</evidence>
<keyword evidence="1" id="KW-0175">Coiled coil</keyword>
<proteinExistence type="evidence at transcript level"/>
<accession>R4UP43</accession>
<dbReference type="EMBL" id="KC741136">
    <property type="protein sequence ID" value="AGM32960.1"/>
    <property type="molecule type" value="mRNA"/>
</dbReference>
<reference evidence="2" key="1">
    <citation type="submission" date="2013-03" db="EMBL/GenBank/DDBJ databases">
        <title>Immune-Related transcriptome of Coptotermes formosanus Shiraki workers: the defense mechanism.</title>
        <authorList>
            <person name="Hussain A."/>
            <person name="Li Y.F."/>
            <person name="Wen S.Y."/>
        </authorList>
    </citation>
    <scope>NUCLEOTIDE SEQUENCE</scope>
</reference>
<feature type="coiled-coil region" evidence="1">
    <location>
        <begin position="29"/>
        <end position="84"/>
    </location>
</feature>
<dbReference type="AlphaFoldDB" id="R4UP43"/>